<feature type="chain" id="PRO_5045022240" evidence="1">
    <location>
        <begin position="19"/>
        <end position="112"/>
    </location>
</feature>
<keyword evidence="2" id="KW-1185">Reference proteome</keyword>
<reference evidence="3 4" key="1">
    <citation type="submission" date="2025-05" db="UniProtKB">
        <authorList>
            <consortium name="RefSeq"/>
        </authorList>
    </citation>
    <scope>IDENTIFICATION</scope>
</reference>
<sequence>MWRIAALLCLVAATSVWSYTLDYDCLPCYNGLFLTPTGQTPIEYPCPNPQYCPYGIVNDSCHCCYQCAKGPVREMWAVRAISTARCSRSLKCLQNGIDDSLAWGCAARRRKP</sequence>
<dbReference type="Gene3D" id="4.10.40.20">
    <property type="match status" value="1"/>
</dbReference>
<dbReference type="RefSeq" id="XP_014674111.1">
    <property type="nucleotide sequence ID" value="XM_014818625.1"/>
</dbReference>
<dbReference type="Proteomes" id="UP000695022">
    <property type="component" value="Unplaced"/>
</dbReference>
<protein>
    <submittedName>
        <fullName evidence="3 4">Uncharacterized protein LOC106814326</fullName>
    </submittedName>
</protein>
<evidence type="ECO:0000256" key="1">
    <source>
        <dbReference type="SAM" id="SignalP"/>
    </source>
</evidence>
<evidence type="ECO:0000313" key="2">
    <source>
        <dbReference type="Proteomes" id="UP000695022"/>
    </source>
</evidence>
<dbReference type="GeneID" id="106814326"/>
<dbReference type="RefSeq" id="XP_014674112.1">
    <property type="nucleotide sequence ID" value="XM_014818626.1"/>
</dbReference>
<feature type="signal peptide" evidence="1">
    <location>
        <begin position="1"/>
        <end position="18"/>
    </location>
</feature>
<accession>A0ABM1EPJ0</accession>
<evidence type="ECO:0000313" key="3">
    <source>
        <dbReference type="RefSeq" id="XP_014674111.1"/>
    </source>
</evidence>
<name>A0ABM1EPJ0_PRICU</name>
<evidence type="ECO:0000313" key="4">
    <source>
        <dbReference type="RefSeq" id="XP_014674112.1"/>
    </source>
</evidence>
<gene>
    <name evidence="3 4" type="primary">LOC106814326</name>
</gene>
<keyword evidence="1" id="KW-0732">Signal</keyword>
<organism evidence="2 3">
    <name type="scientific">Priapulus caudatus</name>
    <name type="common">Priapulid worm</name>
    <dbReference type="NCBI Taxonomy" id="37621"/>
    <lineage>
        <taxon>Eukaryota</taxon>
        <taxon>Metazoa</taxon>
        <taxon>Ecdysozoa</taxon>
        <taxon>Scalidophora</taxon>
        <taxon>Priapulida</taxon>
        <taxon>Priapulimorpha</taxon>
        <taxon>Priapulimorphida</taxon>
        <taxon>Priapulidae</taxon>
        <taxon>Priapulus</taxon>
    </lineage>
</organism>
<proteinExistence type="predicted"/>